<reference evidence="2 3" key="1">
    <citation type="submission" date="2020-07" db="EMBL/GenBank/DDBJ databases">
        <title>Gai3-2, isolated from salt lake.</title>
        <authorList>
            <person name="Cui H."/>
            <person name="Shi X."/>
        </authorList>
    </citation>
    <scope>NUCLEOTIDE SEQUENCE [LARGE SCALE GENOMIC DNA]</scope>
    <source>
        <strain evidence="2 3">Gai3-2</strain>
    </source>
</reference>
<organism evidence="2 3">
    <name type="scientific">Halorarum halophilum</name>
    <dbReference type="NCBI Taxonomy" id="2743090"/>
    <lineage>
        <taxon>Archaea</taxon>
        <taxon>Methanobacteriati</taxon>
        <taxon>Methanobacteriota</taxon>
        <taxon>Stenosarchaea group</taxon>
        <taxon>Halobacteria</taxon>
        <taxon>Halobacteriales</taxon>
        <taxon>Haloferacaceae</taxon>
        <taxon>Halorarum</taxon>
    </lineage>
</organism>
<dbReference type="AlphaFoldDB" id="A0A7D5GJQ7"/>
<dbReference type="EMBL" id="CP058529">
    <property type="protein sequence ID" value="QLG29091.1"/>
    <property type="molecule type" value="Genomic_DNA"/>
</dbReference>
<dbReference type="Proteomes" id="UP000509750">
    <property type="component" value="Chromosome"/>
</dbReference>
<evidence type="ECO:0000313" key="3">
    <source>
        <dbReference type="Proteomes" id="UP000509750"/>
    </source>
</evidence>
<dbReference type="RefSeq" id="WP_179170665.1">
    <property type="nucleotide sequence ID" value="NZ_CP058529.1"/>
</dbReference>
<feature type="compositionally biased region" description="Basic and acidic residues" evidence="1">
    <location>
        <begin position="1"/>
        <end position="10"/>
    </location>
</feature>
<protein>
    <submittedName>
        <fullName evidence="2">Uncharacterized protein</fullName>
    </submittedName>
</protein>
<feature type="region of interest" description="Disordered" evidence="1">
    <location>
        <begin position="1"/>
        <end position="57"/>
    </location>
</feature>
<dbReference type="GeneID" id="56030533"/>
<feature type="compositionally biased region" description="Basic and acidic residues" evidence="1">
    <location>
        <begin position="17"/>
        <end position="29"/>
    </location>
</feature>
<feature type="compositionally biased region" description="Low complexity" evidence="1">
    <location>
        <begin position="41"/>
        <end position="57"/>
    </location>
</feature>
<gene>
    <name evidence="2" type="ORF">HUG10_16830</name>
</gene>
<name>A0A7D5GJQ7_9EURY</name>
<evidence type="ECO:0000256" key="1">
    <source>
        <dbReference type="SAM" id="MobiDB-lite"/>
    </source>
</evidence>
<dbReference type="InterPro" id="IPR058858">
    <property type="entry name" value="HacaP"/>
</dbReference>
<evidence type="ECO:0000313" key="2">
    <source>
        <dbReference type="EMBL" id="QLG29091.1"/>
    </source>
</evidence>
<keyword evidence="3" id="KW-1185">Reference proteome</keyword>
<proteinExistence type="predicted"/>
<dbReference type="KEGG" id="halg:HUG10_16830"/>
<accession>A0A7D5GJQ7</accession>
<sequence>MPDTKRGRERQGRKKREQLERRLNRREVETIDDEDEPEYPPTELEADLLSADAEADD</sequence>
<dbReference type="Pfam" id="PF26396">
    <property type="entry name" value="HacaP"/>
    <property type="match status" value="1"/>
</dbReference>